<dbReference type="PANTHER" id="PTHR11139">
    <property type="entry name" value="ATAXIA TELANGIECTASIA MUTATED ATM -RELATED"/>
    <property type="match status" value="1"/>
</dbReference>
<dbReference type="Gene3D" id="1.10.1070.11">
    <property type="entry name" value="Phosphatidylinositol 3-/4-kinase, catalytic domain"/>
    <property type="match status" value="1"/>
</dbReference>
<dbReference type="GO" id="GO:0004674">
    <property type="term" value="F:protein serine/threonine kinase activity"/>
    <property type="evidence" value="ECO:0007669"/>
    <property type="project" value="UniProtKB-KW"/>
</dbReference>
<dbReference type="InterPro" id="IPR057564">
    <property type="entry name" value="HEAT_ATR"/>
</dbReference>
<dbReference type="Pfam" id="PF08771">
    <property type="entry name" value="FRB_dom"/>
    <property type="match status" value="1"/>
</dbReference>
<evidence type="ECO:0000313" key="13">
    <source>
        <dbReference type="EMBL" id="KAK0535702.1"/>
    </source>
</evidence>
<dbReference type="SUPFAM" id="SSF48371">
    <property type="entry name" value="ARM repeat"/>
    <property type="match status" value="1"/>
</dbReference>
<dbReference type="Gene3D" id="1.25.10.10">
    <property type="entry name" value="Leucine-rich Repeat Variant"/>
    <property type="match status" value="4"/>
</dbReference>
<feature type="domain" description="PI3K/PI4K catalytic" evidence="10">
    <location>
        <begin position="1975"/>
        <end position="2296"/>
    </location>
</feature>
<dbReference type="InterPro" id="IPR036738">
    <property type="entry name" value="FRB_sf"/>
</dbReference>
<dbReference type="GO" id="GO:0080090">
    <property type="term" value="P:regulation of primary metabolic process"/>
    <property type="evidence" value="ECO:0007669"/>
    <property type="project" value="UniProtKB-ARBA"/>
</dbReference>
<dbReference type="InterPro" id="IPR024585">
    <property type="entry name" value="mTOR_dom"/>
</dbReference>
<proteinExistence type="inferred from homology"/>
<dbReference type="InterPro" id="IPR014009">
    <property type="entry name" value="PIK_FAT"/>
</dbReference>
<organism evidence="13 14">
    <name type="scientific">Tilletia horrida</name>
    <dbReference type="NCBI Taxonomy" id="155126"/>
    <lineage>
        <taxon>Eukaryota</taxon>
        <taxon>Fungi</taxon>
        <taxon>Dikarya</taxon>
        <taxon>Basidiomycota</taxon>
        <taxon>Ustilaginomycotina</taxon>
        <taxon>Exobasidiomycetes</taxon>
        <taxon>Tilletiales</taxon>
        <taxon>Tilletiaceae</taxon>
        <taxon>Tilletia</taxon>
    </lineage>
</organism>
<feature type="domain" description="FATC" evidence="12">
    <location>
        <begin position="2306"/>
        <end position="2338"/>
    </location>
</feature>
<dbReference type="FunFam" id="3.30.1010.10:FF:000006">
    <property type="entry name" value="Serine/threonine-protein kinase TOR"/>
    <property type="match status" value="1"/>
</dbReference>
<name>A0AAN6JLI9_9BASI</name>
<evidence type="ECO:0000256" key="6">
    <source>
        <dbReference type="ARBA" id="ARBA00022840"/>
    </source>
</evidence>
<dbReference type="SMART" id="SM01346">
    <property type="entry name" value="DUF3385"/>
    <property type="match status" value="1"/>
</dbReference>
<dbReference type="InterPro" id="IPR026683">
    <property type="entry name" value="TOR_cat"/>
</dbReference>
<sequence>MAANGAAGQDEVLSRIFASLRSEKASERRKASAELRKYVKQVPAEDRLDPNSAFNSAFNTRMLSIAHTPVVHEKLGGIAAIEQLVDVDMGGGDASKRYLYRLYQLLRYNLPTNNAQVMAEASKALGMIVKVAGPAFTDQFMEMETDRALDLLNDRDENGRYAAVCIIRELAFSVPNLLYPYVSRILDHRIWAALRDTKLQVREGAAAALGACLDILRSRSKLRRSDLFDSIWREASEGLTVKMLSGPSSETIHGSLLAVQQLRFHSGTFMREHLAEACDAIIPLHHSRDAQIRNTVSILIPQLAQYDPASFETRLDTVVNALVDHLRNSKNNGQIWEQTFRAIGLLASAMGGRMRDHLRTIASCLKEGFLLQGKKNAPDAKYMFDCIGKLADAVGPALGTYADELVKLMFSCRLTQDLVKSVERLRDATGVIHRLVQERMLDKISLSLTGRPFRCLGQRAQAEMISKNGRSDDNGEAETIVVALRTLGTFDFGDEVLIHFVRASALPYLDNDNVEVVKAAATSCARRVSEDPICHHFSIHAIELVNDVLDRLISVAVADADSTVRYHVLKVLHDLQHFHRHLAQEEHVQSLSIALNDESYNVRLISVGIMGQLSREIPAFAVPPLRKTLIQLLIEAEYANTTRKQKEAVKLLTELLNSAPALAKPYAVPMLHVLLSKAKHEDQRLTARVIECLGQLAKVGGEDLSGSINDLLALTTEQLGTTVGPNNIVKRNAALRTLGLVVSNCGFKENPYLQYRSLLGNLIRILRTEQGAEVRRETMRVMGILGALDPFRYKLVDASAGEEESKQGVEGAPDLFELALAAGPASEEYFQNVAVEALMAVLRDRTLTAHHYLAIEGVTYMFTTQGLKCVNFLPQIIPTILGVIRHSSTIAVESYYSKLTQLVNVIQQHVRNYVPDILDLIKEKWAATPNAQGPIASLVQALSRALGAEFKRFMPQLLPHLLDVLETESAWQRDSNVRRILETLGVLGADLEEYLQLILPPIIAIAEHPDAVIKLRISAIQTLGTLARRLKLSNHASKIIQPLLRCLKTGPPELRRPVLDTITIIGVRLGGPFVIFVPVATKVVFELGIQHERFERLVAKVVNGEPIPINLTGPDPLAATKAPESLVAEPQQMQVNQQHLAQSWNTVTVYTAEDWSHWLRRIAVEFLRESPSHALRACRTLAENYEPIALELFNAAFMACYRCLHEDLRASLIASIENALHAPDIPDSVVNALLNLAEFAEHDSENALIQVSVLGDCASKYGSYAKALHYKETEYMQHPSESDRLEALIDINTKLQDADAALGVLNLAQQEHRMNLRQEWYEKLSRWEDALHGYDARLLVRPDSWTANFGRMRCLHALGEWEQLAELVQERWHHPNVRTQHLSDMAPLAAAAAWSLGQWEIMDKFIDAMDSESSERPFYRALGHVHGAETEKAQKQINRARDHLDTELSSALNEGYGRAYSLIVRTQMLSELEEALAYKTTFRDQRDRQASIRALWMKRLDKCQPEVDVWQRILSVRSIVLTPEDDIDSWIKFANLCRKSGRMRLAEKTINSLLGTDMRSQRQPGEHAPPPVIYSHLKFSWAHGLKKESLVFLRQFTKNLASDLGLAPREEGTPSLDDWRPPVVQQKDARLLARCYFKQADWQIALNENWVTDENCDVIWSFWRATQLDRNWYKPWHAWALANFEVITYQGRHGGAKELMEISIVPAIEGFFRSIALAEGSSLQDTLRILTLWFSFGDRINVNEALREGMKTISVDTWLAVIPQIVARFGNPSERVRALIHVLMCELGKAHPQALVYALGVASKSPVPLRAKVADDILQEIREVFPKLVEQTEIVTKELIRIAILWNEMWSEALTDVLRNPSAQMLAIILPLQELLERGAETLREQAFLQQYGRDLADAWECALRFQHYGQMADFQQAQEIYRDVYKKIQKQLPVNSPQLDLQTCSPRLLDAADLELAVPGTYEVGKPLVTIRNFEPTVMVMSSKQRPRRLKLRGSDGKTYQYLLKGHEDTRQDERVMQLFGLFNTLLSTDAECYKRRLDIRRYAIIPLSPNAGMIFWVEDTDTMHMLIKRYREKEKILLNLEHRLMLQMAPDYENLILLQKIEVFQYALDNTTGSDLYRIMWLKSRNSEIWLQRRTTYTRSIATASMTGYILGLGDRHPSNLLFHRLTGQIVNIDFGDCFELASLRPMYPERVPFRLTRMLVVAMGVGGLKGAFKITSEHVMRVMRDNKESVLALLEAFVHDPLITWKMLAVDADQPQMEETSEYVRAATGEQNVQQDRAQMSRAVEILKRLESKLKGRDFDADAELSVAEQVAKLVEEATSLHNLAPAFVGWCSFW</sequence>
<dbReference type="Pfam" id="PF11865">
    <property type="entry name" value="mTOR_dom"/>
    <property type="match status" value="1"/>
</dbReference>
<dbReference type="Pfam" id="PF00454">
    <property type="entry name" value="PI3_PI4_kinase"/>
    <property type="match status" value="1"/>
</dbReference>
<keyword evidence="3" id="KW-0677">Repeat</keyword>
<evidence type="ECO:0000313" key="14">
    <source>
        <dbReference type="Proteomes" id="UP001176521"/>
    </source>
</evidence>
<dbReference type="Pfam" id="PF02260">
    <property type="entry name" value="FATC"/>
    <property type="match status" value="1"/>
</dbReference>
<dbReference type="PROSITE" id="PS00916">
    <property type="entry name" value="PI3_4_KINASE_2"/>
    <property type="match status" value="1"/>
</dbReference>
<dbReference type="InterPro" id="IPR018936">
    <property type="entry name" value="PI3/4_kinase_CS"/>
</dbReference>
<keyword evidence="5 9" id="KW-0418">Kinase</keyword>
<dbReference type="SMART" id="SM01345">
    <property type="entry name" value="Rapamycin_bind"/>
    <property type="match status" value="1"/>
</dbReference>
<dbReference type="InterPro" id="IPR011989">
    <property type="entry name" value="ARM-like"/>
</dbReference>
<dbReference type="Gene3D" id="1.25.40.10">
    <property type="entry name" value="Tetratricopeptide repeat domain"/>
    <property type="match status" value="1"/>
</dbReference>
<dbReference type="PROSITE" id="PS51189">
    <property type="entry name" value="FAT"/>
    <property type="match status" value="1"/>
</dbReference>
<dbReference type="Pfam" id="PF23593">
    <property type="entry name" value="HEAT_ATR"/>
    <property type="match status" value="1"/>
</dbReference>
<evidence type="ECO:0000256" key="7">
    <source>
        <dbReference type="ARBA" id="ARBA00047899"/>
    </source>
</evidence>
<dbReference type="PROSITE" id="PS50290">
    <property type="entry name" value="PI3_4_KINASE_3"/>
    <property type="match status" value="1"/>
</dbReference>
<evidence type="ECO:0000256" key="2">
    <source>
        <dbReference type="ARBA" id="ARBA00022679"/>
    </source>
</evidence>
<dbReference type="PROSITE" id="PS51190">
    <property type="entry name" value="FATC"/>
    <property type="match status" value="1"/>
</dbReference>
<dbReference type="GO" id="GO:0005524">
    <property type="term" value="F:ATP binding"/>
    <property type="evidence" value="ECO:0007669"/>
    <property type="project" value="UniProtKB-KW"/>
</dbReference>
<dbReference type="SUPFAM" id="SSF56112">
    <property type="entry name" value="Protein kinase-like (PK-like)"/>
    <property type="match status" value="1"/>
</dbReference>
<evidence type="ECO:0000256" key="3">
    <source>
        <dbReference type="ARBA" id="ARBA00022737"/>
    </source>
</evidence>
<dbReference type="InterPro" id="IPR036940">
    <property type="entry name" value="PI3/4_kinase_cat_sf"/>
</dbReference>
<dbReference type="InterPro" id="IPR050517">
    <property type="entry name" value="DDR_Repair_Kinase"/>
</dbReference>
<dbReference type="InterPro" id="IPR003152">
    <property type="entry name" value="FATC_dom"/>
</dbReference>
<dbReference type="GO" id="GO:0005737">
    <property type="term" value="C:cytoplasm"/>
    <property type="evidence" value="ECO:0007669"/>
    <property type="project" value="TreeGrafter"/>
</dbReference>
<dbReference type="SMART" id="SM00146">
    <property type="entry name" value="PI3Kc"/>
    <property type="match status" value="1"/>
</dbReference>
<evidence type="ECO:0000256" key="4">
    <source>
        <dbReference type="ARBA" id="ARBA00022741"/>
    </source>
</evidence>
<dbReference type="PANTHER" id="PTHR11139:SF9">
    <property type="entry name" value="SERINE_THREONINE-PROTEIN KINASE MTOR"/>
    <property type="match status" value="1"/>
</dbReference>
<accession>A0AAN6JLI9</accession>
<dbReference type="Gene3D" id="3.30.1010.10">
    <property type="entry name" value="Phosphatidylinositol 3-kinase Catalytic Subunit, Chain A, domain 4"/>
    <property type="match status" value="1"/>
</dbReference>
<evidence type="ECO:0000256" key="5">
    <source>
        <dbReference type="ARBA" id="ARBA00022777"/>
    </source>
</evidence>
<keyword evidence="9" id="KW-0723">Serine/threonine-protein kinase</keyword>
<keyword evidence="14" id="KW-1185">Reference proteome</keyword>
<evidence type="ECO:0000256" key="9">
    <source>
        <dbReference type="RuleBase" id="RU364109"/>
    </source>
</evidence>
<keyword evidence="4 9" id="KW-0547">Nucleotide-binding</keyword>
<dbReference type="CDD" id="cd05169">
    <property type="entry name" value="PIKKc_TOR"/>
    <property type="match status" value="1"/>
</dbReference>
<dbReference type="GO" id="GO:0016242">
    <property type="term" value="P:negative regulation of macroautophagy"/>
    <property type="evidence" value="ECO:0007669"/>
    <property type="project" value="TreeGrafter"/>
</dbReference>
<comment type="catalytic activity">
    <reaction evidence="8">
        <text>L-seryl-[protein] + ATP = O-phospho-L-seryl-[protein] + ADP + H(+)</text>
        <dbReference type="Rhea" id="RHEA:17989"/>
        <dbReference type="Rhea" id="RHEA-COMP:9863"/>
        <dbReference type="Rhea" id="RHEA-COMP:11604"/>
        <dbReference type="ChEBI" id="CHEBI:15378"/>
        <dbReference type="ChEBI" id="CHEBI:29999"/>
        <dbReference type="ChEBI" id="CHEBI:30616"/>
        <dbReference type="ChEBI" id="CHEBI:83421"/>
        <dbReference type="ChEBI" id="CHEBI:456216"/>
        <dbReference type="EC" id="2.7.11.1"/>
    </reaction>
</comment>
<comment type="catalytic activity">
    <reaction evidence="7 9">
        <text>L-threonyl-[protein] + ATP = O-phospho-L-threonyl-[protein] + ADP + H(+)</text>
        <dbReference type="Rhea" id="RHEA:46608"/>
        <dbReference type="Rhea" id="RHEA-COMP:11060"/>
        <dbReference type="Rhea" id="RHEA-COMP:11605"/>
        <dbReference type="ChEBI" id="CHEBI:15378"/>
        <dbReference type="ChEBI" id="CHEBI:30013"/>
        <dbReference type="ChEBI" id="CHEBI:30616"/>
        <dbReference type="ChEBI" id="CHEBI:61977"/>
        <dbReference type="ChEBI" id="CHEBI:456216"/>
        <dbReference type="EC" id="2.7.11.1"/>
    </reaction>
</comment>
<feature type="domain" description="FAT" evidence="11">
    <location>
        <begin position="1253"/>
        <end position="1805"/>
    </location>
</feature>
<protein>
    <recommendedName>
        <fullName evidence="9">Serine/threonine-protein kinase TOR</fullName>
        <ecNumber evidence="9">2.7.11.1</ecNumber>
    </recommendedName>
</protein>
<evidence type="ECO:0000259" key="11">
    <source>
        <dbReference type="PROSITE" id="PS51189"/>
    </source>
</evidence>
<dbReference type="Pfam" id="PF02259">
    <property type="entry name" value="FAT"/>
    <property type="match status" value="1"/>
</dbReference>
<evidence type="ECO:0000256" key="1">
    <source>
        <dbReference type="ARBA" id="ARBA00011031"/>
    </source>
</evidence>
<dbReference type="GO" id="GO:0038202">
    <property type="term" value="P:TORC1 signaling"/>
    <property type="evidence" value="ECO:0007669"/>
    <property type="project" value="TreeGrafter"/>
</dbReference>
<dbReference type="InterPro" id="IPR000403">
    <property type="entry name" value="PI3/4_kinase_cat_dom"/>
</dbReference>
<comment type="similarity">
    <text evidence="1 9">Belongs to the PI3/PI4-kinase family.</text>
</comment>
<dbReference type="InterPro" id="IPR003151">
    <property type="entry name" value="PIK-rel_kinase_FAT"/>
</dbReference>
<dbReference type="FunFam" id="1.10.1070.11:FF:000029">
    <property type="entry name" value="Serine/threonine-protein kinase TOR"/>
    <property type="match status" value="1"/>
</dbReference>
<dbReference type="GO" id="GO:0031931">
    <property type="term" value="C:TORC1 complex"/>
    <property type="evidence" value="ECO:0007669"/>
    <property type="project" value="TreeGrafter"/>
</dbReference>
<dbReference type="EC" id="2.7.11.1" evidence="9"/>
<dbReference type="EMBL" id="JAPDMQ010000090">
    <property type="protein sequence ID" value="KAK0535702.1"/>
    <property type="molecule type" value="Genomic_DNA"/>
</dbReference>
<reference evidence="13" key="1">
    <citation type="journal article" date="2023" name="PhytoFront">
        <title>Draft Genome Resources of Seven Strains of Tilletia horrida, Causal Agent of Kernel Smut of Rice.</title>
        <authorList>
            <person name="Khanal S."/>
            <person name="Antony Babu S."/>
            <person name="Zhou X.G."/>
        </authorList>
    </citation>
    <scope>NUCLEOTIDE SEQUENCE</scope>
    <source>
        <strain evidence="13">TX3</strain>
    </source>
</reference>
<evidence type="ECO:0000256" key="8">
    <source>
        <dbReference type="ARBA" id="ARBA00048679"/>
    </source>
</evidence>
<evidence type="ECO:0000259" key="12">
    <source>
        <dbReference type="PROSITE" id="PS51190"/>
    </source>
</evidence>
<dbReference type="GO" id="GO:0031932">
    <property type="term" value="C:TORC2 complex"/>
    <property type="evidence" value="ECO:0007669"/>
    <property type="project" value="TreeGrafter"/>
</dbReference>
<dbReference type="InterPro" id="IPR016024">
    <property type="entry name" value="ARM-type_fold"/>
</dbReference>
<evidence type="ECO:0000259" key="10">
    <source>
        <dbReference type="PROSITE" id="PS50290"/>
    </source>
</evidence>
<dbReference type="InterPro" id="IPR011009">
    <property type="entry name" value="Kinase-like_dom_sf"/>
</dbReference>
<comment type="caution">
    <text evidence="13">The sequence shown here is derived from an EMBL/GenBank/DDBJ whole genome shotgun (WGS) entry which is preliminary data.</text>
</comment>
<gene>
    <name evidence="13" type="primary">TOR1_1</name>
    <name evidence="13" type="ORF">OC842_002213</name>
</gene>
<dbReference type="GO" id="GO:0005634">
    <property type="term" value="C:nucleus"/>
    <property type="evidence" value="ECO:0007669"/>
    <property type="project" value="TreeGrafter"/>
</dbReference>
<keyword evidence="2 9" id="KW-0808">Transferase</keyword>
<keyword evidence="6 9" id="KW-0067">ATP-binding</keyword>
<dbReference type="InterPro" id="IPR009076">
    <property type="entry name" value="FRB_dom"/>
</dbReference>
<dbReference type="GO" id="GO:0044877">
    <property type="term" value="F:protein-containing complex binding"/>
    <property type="evidence" value="ECO:0007669"/>
    <property type="project" value="InterPro"/>
</dbReference>
<dbReference type="SUPFAM" id="SSF47212">
    <property type="entry name" value="FKBP12-rapamycin-binding domain of FKBP-rapamycin-associated protein (FRAP)"/>
    <property type="match status" value="1"/>
</dbReference>
<dbReference type="Proteomes" id="UP001176521">
    <property type="component" value="Unassembled WGS sequence"/>
</dbReference>
<dbReference type="InterPro" id="IPR011990">
    <property type="entry name" value="TPR-like_helical_dom_sf"/>
</dbReference>
<dbReference type="SMART" id="SM01343">
    <property type="entry name" value="FATC"/>
    <property type="match status" value="1"/>
</dbReference>